<evidence type="ECO:0000313" key="1">
    <source>
        <dbReference type="EMBL" id="SVA50709.1"/>
    </source>
</evidence>
<reference evidence="1" key="1">
    <citation type="submission" date="2018-05" db="EMBL/GenBank/DDBJ databases">
        <authorList>
            <person name="Lanie J.A."/>
            <person name="Ng W.-L."/>
            <person name="Kazmierczak K.M."/>
            <person name="Andrzejewski T.M."/>
            <person name="Davidsen T.M."/>
            <person name="Wayne K.J."/>
            <person name="Tettelin H."/>
            <person name="Glass J.I."/>
            <person name="Rusch D."/>
            <person name="Podicherti R."/>
            <person name="Tsui H.-C.T."/>
            <person name="Winkler M.E."/>
        </authorList>
    </citation>
    <scope>NUCLEOTIDE SEQUENCE</scope>
</reference>
<dbReference type="AlphaFoldDB" id="A0A381WDW5"/>
<dbReference type="EMBL" id="UINC01011495">
    <property type="protein sequence ID" value="SVA50709.1"/>
    <property type="molecule type" value="Genomic_DNA"/>
</dbReference>
<organism evidence="1">
    <name type="scientific">marine metagenome</name>
    <dbReference type="NCBI Taxonomy" id="408172"/>
    <lineage>
        <taxon>unclassified sequences</taxon>
        <taxon>metagenomes</taxon>
        <taxon>ecological metagenomes</taxon>
    </lineage>
</organism>
<accession>A0A381WDW5</accession>
<protein>
    <submittedName>
        <fullName evidence="1">Uncharacterized protein</fullName>
    </submittedName>
</protein>
<name>A0A381WDW5_9ZZZZ</name>
<proteinExistence type="predicted"/>
<gene>
    <name evidence="1" type="ORF">METZ01_LOCUS103563</name>
</gene>
<sequence length="103" mass="12289">MFKARDDLVKSQNPELYLTEVVELPDSERELFFDIKVDPMQNFCYLHGFVERSNSDNNTEKYQAFYAVDLSPEAEEKAFEDAWQYIFKNQPCMFTWQKQNLPS</sequence>